<dbReference type="GO" id="GO:0003677">
    <property type="term" value="F:DNA binding"/>
    <property type="evidence" value="ECO:0007669"/>
    <property type="project" value="UniProtKB-UniRule"/>
</dbReference>
<dbReference type="EMBL" id="FQZK01000001">
    <property type="protein sequence ID" value="SHI45854.1"/>
    <property type="molecule type" value="Genomic_DNA"/>
</dbReference>
<protein>
    <submittedName>
        <fullName evidence="4">DNA-binding transcriptional regulator YbjK</fullName>
    </submittedName>
</protein>
<evidence type="ECO:0000313" key="4">
    <source>
        <dbReference type="EMBL" id="SHI45854.1"/>
    </source>
</evidence>
<evidence type="ECO:0000256" key="1">
    <source>
        <dbReference type="ARBA" id="ARBA00023125"/>
    </source>
</evidence>
<name>A0A1M6BAR6_9ACTN</name>
<dbReference type="STRING" id="758803.SAMN05421803_101280"/>
<evidence type="ECO:0000256" key="2">
    <source>
        <dbReference type="PROSITE-ProRule" id="PRU00335"/>
    </source>
</evidence>
<dbReference type="RefSeq" id="WP_073374080.1">
    <property type="nucleotide sequence ID" value="NZ_FQZK01000001.1"/>
</dbReference>
<dbReference type="PROSITE" id="PS50977">
    <property type="entry name" value="HTH_TETR_2"/>
    <property type="match status" value="1"/>
</dbReference>
<evidence type="ECO:0000259" key="3">
    <source>
        <dbReference type="PROSITE" id="PS50977"/>
    </source>
</evidence>
<dbReference type="InterPro" id="IPR001647">
    <property type="entry name" value="HTH_TetR"/>
</dbReference>
<dbReference type="Proteomes" id="UP000184452">
    <property type="component" value="Unassembled WGS sequence"/>
</dbReference>
<dbReference type="Gene3D" id="1.10.357.10">
    <property type="entry name" value="Tetracycline Repressor, domain 2"/>
    <property type="match status" value="1"/>
</dbReference>
<dbReference type="InterPro" id="IPR009057">
    <property type="entry name" value="Homeodomain-like_sf"/>
</dbReference>
<keyword evidence="1 2" id="KW-0238">DNA-binding</keyword>
<feature type="DNA-binding region" description="H-T-H motif" evidence="2">
    <location>
        <begin position="38"/>
        <end position="57"/>
    </location>
</feature>
<keyword evidence="5" id="KW-1185">Reference proteome</keyword>
<dbReference type="AlphaFoldDB" id="A0A1M6BAR6"/>
<sequence>MEPAAPGTPRPRDPQGRRRAIIEAAAHLIVTEGAAHLTHRKVATRARVPLGSTTYYFSSLAELTTAALHHLTRQNALWLDRVRTALAQHHGDPRGLCDLMAAYLADRDQVATDFALTAAAAEDPTLRPLALAWTDGLTDALSAHTDPDTARAVAVFTDGALLHALLHDTPLDTHALYRSITALLSPAHGRTA</sequence>
<dbReference type="OrthoDB" id="7506349at2"/>
<reference evidence="4 5" key="1">
    <citation type="submission" date="2016-11" db="EMBL/GenBank/DDBJ databases">
        <authorList>
            <person name="Jaros S."/>
            <person name="Januszkiewicz K."/>
            <person name="Wedrychowicz H."/>
        </authorList>
    </citation>
    <scope>NUCLEOTIDE SEQUENCE [LARGE SCALE GENOMIC DNA]</scope>
    <source>
        <strain evidence="4 5">CGMCC 4.5723</strain>
    </source>
</reference>
<gene>
    <name evidence="4" type="ORF">SAMN05421803_101280</name>
</gene>
<dbReference type="SUPFAM" id="SSF46689">
    <property type="entry name" value="Homeodomain-like"/>
    <property type="match status" value="1"/>
</dbReference>
<proteinExistence type="predicted"/>
<evidence type="ECO:0000313" key="5">
    <source>
        <dbReference type="Proteomes" id="UP000184452"/>
    </source>
</evidence>
<organism evidence="4 5">
    <name type="scientific">Nocardiopsis flavescens</name>
    <dbReference type="NCBI Taxonomy" id="758803"/>
    <lineage>
        <taxon>Bacteria</taxon>
        <taxon>Bacillati</taxon>
        <taxon>Actinomycetota</taxon>
        <taxon>Actinomycetes</taxon>
        <taxon>Streptosporangiales</taxon>
        <taxon>Nocardiopsidaceae</taxon>
        <taxon>Nocardiopsis</taxon>
    </lineage>
</organism>
<dbReference type="Pfam" id="PF17940">
    <property type="entry name" value="TetR_C_31"/>
    <property type="match status" value="1"/>
</dbReference>
<accession>A0A1M6BAR6</accession>
<dbReference type="InterPro" id="IPR041583">
    <property type="entry name" value="TetR_C_31"/>
</dbReference>
<feature type="domain" description="HTH tetR-type" evidence="3">
    <location>
        <begin position="15"/>
        <end position="75"/>
    </location>
</feature>